<evidence type="ECO:0000313" key="2">
    <source>
        <dbReference type="Proteomes" id="UP000030130"/>
    </source>
</evidence>
<proteinExistence type="predicted"/>
<accession>A0A0A2F881</accession>
<reference evidence="1 2" key="1">
    <citation type="submission" date="2014-08" db="EMBL/GenBank/DDBJ databases">
        <title>Porphyromonas gulae strain:COT-052_OH1451 Genome sequencing.</title>
        <authorList>
            <person name="Wallis C."/>
            <person name="Deusch O."/>
            <person name="O'Flynn C."/>
            <person name="Davis I."/>
            <person name="Jospin G."/>
            <person name="Darling A.E."/>
            <person name="Coil D.A."/>
            <person name="Alexiev A."/>
            <person name="Horsfall A."/>
            <person name="Kirkwood N."/>
            <person name="Harris S."/>
            <person name="Eisen J.A."/>
        </authorList>
    </citation>
    <scope>NUCLEOTIDE SEQUENCE [LARGE SCALE GENOMIC DNA]</scope>
    <source>
        <strain evidence="2">COT-052 OH1451</strain>
    </source>
</reference>
<organism evidence="1 2">
    <name type="scientific">Porphyromonas gulae</name>
    <dbReference type="NCBI Taxonomy" id="111105"/>
    <lineage>
        <taxon>Bacteria</taxon>
        <taxon>Pseudomonadati</taxon>
        <taxon>Bacteroidota</taxon>
        <taxon>Bacteroidia</taxon>
        <taxon>Bacteroidales</taxon>
        <taxon>Porphyromonadaceae</taxon>
        <taxon>Porphyromonas</taxon>
    </lineage>
</organism>
<dbReference type="Proteomes" id="UP000030130">
    <property type="component" value="Unassembled WGS sequence"/>
</dbReference>
<dbReference type="STRING" id="111105.HR09_06510"/>
<protein>
    <submittedName>
        <fullName evidence="1">Uncharacterized protein</fullName>
    </submittedName>
</protein>
<dbReference type="EMBL" id="JRAI01000039">
    <property type="protein sequence ID" value="KGN86267.1"/>
    <property type="molecule type" value="Genomic_DNA"/>
</dbReference>
<evidence type="ECO:0000313" key="1">
    <source>
        <dbReference type="EMBL" id="KGN86267.1"/>
    </source>
</evidence>
<name>A0A0A2F881_9PORP</name>
<comment type="caution">
    <text evidence="1">The sequence shown here is derived from an EMBL/GenBank/DDBJ whole genome shotgun (WGS) entry which is preliminary data.</text>
</comment>
<dbReference type="AlphaFoldDB" id="A0A0A2F881"/>
<sequence>MLRPFAGIAYDHVGSKLDFGLSLSAAYRMVLTHSYKIRIIQKEQLDYQLAYLPYAYRNREGVEVRSSLYVSIPMRNTDRLMAELRLYGDLMKRKDSIAYGKTPGVISHILSDPQAERTSGHTIGATCNIFYLF</sequence>
<dbReference type="eggNOG" id="ENOG502ZBFN">
    <property type="taxonomic scope" value="Bacteria"/>
</dbReference>
<dbReference type="RefSeq" id="WP_039420675.1">
    <property type="nucleotide sequence ID" value="NZ_JRAI01000039.1"/>
</dbReference>
<gene>
    <name evidence="1" type="ORF">HR08_04150</name>
</gene>